<sequence length="76" mass="7991">MENILSLNNISYKYQSGGKSQTILLDTSYSFDAGTFYTILGPSGSGKTTILSIASGLDIPSAGQCFNSKNKATSTN</sequence>
<keyword evidence="1" id="KW-0813">Transport</keyword>
<evidence type="ECO:0000256" key="1">
    <source>
        <dbReference type="ARBA" id="ARBA00022448"/>
    </source>
</evidence>
<dbReference type="InterPro" id="IPR003439">
    <property type="entry name" value="ABC_transporter-like_ATP-bd"/>
</dbReference>
<dbReference type="PANTHER" id="PTHR42788">
    <property type="entry name" value="TAURINE IMPORT ATP-BINDING PROTEIN-RELATED"/>
    <property type="match status" value="1"/>
</dbReference>
<evidence type="ECO:0000313" key="3">
    <source>
        <dbReference type="EMBL" id="EUJ33083.1"/>
    </source>
</evidence>
<keyword evidence="4" id="KW-1185">Reference proteome</keyword>
<dbReference type="RefSeq" id="WP_036076458.1">
    <property type="nucleotide sequence ID" value="NZ_AODE01000001.1"/>
</dbReference>
<dbReference type="OrthoDB" id="2666505at2"/>
<protein>
    <submittedName>
        <fullName evidence="3">ABC transporter ATP-binding protein</fullName>
    </submittedName>
</protein>
<evidence type="ECO:0000313" key="4">
    <source>
        <dbReference type="Proteomes" id="UP000019254"/>
    </source>
</evidence>
<reference evidence="3 4" key="1">
    <citation type="journal article" date="2014" name="Int. J. Syst. Evol. Microbiol.">
        <title>Listeria floridensis sp. nov., Listeria aquatica sp. nov., Listeria cornellensis sp. nov., Listeria riparia sp. nov. and Listeria grandensis sp. nov., from agricultural and natural environments.</title>
        <authorList>
            <person name="den Bakker H.C."/>
            <person name="Warchocki S."/>
            <person name="Wright E.M."/>
            <person name="Allred A.F."/>
            <person name="Ahlstrom C."/>
            <person name="Manuel C.S."/>
            <person name="Stasiewicz M.J."/>
            <person name="Burrell A."/>
            <person name="Roof S."/>
            <person name="Strawn L."/>
            <person name="Fortes E.D."/>
            <person name="Nightingale K.K."/>
            <person name="Kephart D."/>
            <person name="Wiedmann M."/>
        </authorList>
    </citation>
    <scope>NUCLEOTIDE SEQUENCE [LARGE SCALE GENOMIC DNA]</scope>
    <source>
        <strain evidence="4">FSL F6-969</strain>
    </source>
</reference>
<dbReference type="PANTHER" id="PTHR42788:SF13">
    <property type="entry name" value="ALIPHATIC SULFONATES IMPORT ATP-BINDING PROTEIN SSUB"/>
    <property type="match status" value="1"/>
</dbReference>
<feature type="non-terminal residue" evidence="3">
    <location>
        <position position="76"/>
    </location>
</feature>
<dbReference type="AlphaFoldDB" id="W7CJB3"/>
<dbReference type="EMBL" id="AODE01000001">
    <property type="protein sequence ID" value="EUJ33083.1"/>
    <property type="molecule type" value="Genomic_DNA"/>
</dbReference>
<keyword evidence="3" id="KW-0067">ATP-binding</keyword>
<dbReference type="Proteomes" id="UP000019254">
    <property type="component" value="Unassembled WGS sequence"/>
</dbReference>
<feature type="domain" description="ABC transporter" evidence="2">
    <location>
        <begin position="26"/>
        <end position="67"/>
    </location>
</feature>
<dbReference type="Pfam" id="PF00005">
    <property type="entry name" value="ABC_tran"/>
    <property type="match status" value="1"/>
</dbReference>
<dbReference type="GO" id="GO:0016887">
    <property type="term" value="F:ATP hydrolysis activity"/>
    <property type="evidence" value="ECO:0007669"/>
    <property type="project" value="InterPro"/>
</dbReference>
<dbReference type="SUPFAM" id="SSF52540">
    <property type="entry name" value="P-loop containing nucleoside triphosphate hydrolases"/>
    <property type="match status" value="1"/>
</dbReference>
<gene>
    <name evidence="3" type="ORF">PCORN_00005</name>
</gene>
<proteinExistence type="predicted"/>
<dbReference type="GO" id="GO:0005524">
    <property type="term" value="F:ATP binding"/>
    <property type="evidence" value="ECO:0007669"/>
    <property type="project" value="UniProtKB-KW"/>
</dbReference>
<name>W7CJB3_9LIST</name>
<organism evidence="3 4">
    <name type="scientific">Listeria cornellensis FSL F6-0969</name>
    <dbReference type="NCBI Taxonomy" id="1265820"/>
    <lineage>
        <taxon>Bacteria</taxon>
        <taxon>Bacillati</taxon>
        <taxon>Bacillota</taxon>
        <taxon>Bacilli</taxon>
        <taxon>Bacillales</taxon>
        <taxon>Listeriaceae</taxon>
        <taxon>Listeria</taxon>
    </lineage>
</organism>
<evidence type="ECO:0000259" key="2">
    <source>
        <dbReference type="Pfam" id="PF00005"/>
    </source>
</evidence>
<dbReference type="Gene3D" id="3.40.50.300">
    <property type="entry name" value="P-loop containing nucleotide triphosphate hydrolases"/>
    <property type="match status" value="1"/>
</dbReference>
<dbReference type="InterPro" id="IPR027417">
    <property type="entry name" value="P-loop_NTPase"/>
</dbReference>
<comment type="caution">
    <text evidence="3">The sequence shown here is derived from an EMBL/GenBank/DDBJ whole genome shotgun (WGS) entry which is preliminary data.</text>
</comment>
<accession>W7CJB3</accession>
<keyword evidence="3" id="KW-0547">Nucleotide-binding</keyword>
<dbReference type="InterPro" id="IPR050166">
    <property type="entry name" value="ABC_transporter_ATP-bind"/>
</dbReference>